<keyword evidence="2 6" id="KW-0732">Signal</keyword>
<evidence type="ECO:0000256" key="2">
    <source>
        <dbReference type="ARBA" id="ARBA00022729"/>
    </source>
</evidence>
<gene>
    <name evidence="7" type="ORF">GCM10022410_15240</name>
</gene>
<dbReference type="InterPro" id="IPR006059">
    <property type="entry name" value="SBP"/>
</dbReference>
<dbReference type="RefSeq" id="WP_344911888.1">
    <property type="nucleotide sequence ID" value="NZ_BAABDL010000079.1"/>
</dbReference>
<feature type="chain" id="PRO_5045909309" evidence="6">
    <location>
        <begin position="23"/>
        <end position="417"/>
    </location>
</feature>
<proteinExistence type="predicted"/>
<dbReference type="Proteomes" id="UP001501734">
    <property type="component" value="Unassembled WGS sequence"/>
</dbReference>
<dbReference type="Pfam" id="PF01547">
    <property type="entry name" value="SBP_bac_1"/>
    <property type="match status" value="1"/>
</dbReference>
<organism evidence="7 8">
    <name type="scientific">Amphibacillus indicireducens</name>
    <dbReference type="NCBI Taxonomy" id="1076330"/>
    <lineage>
        <taxon>Bacteria</taxon>
        <taxon>Bacillati</taxon>
        <taxon>Bacillota</taxon>
        <taxon>Bacilli</taxon>
        <taxon>Bacillales</taxon>
        <taxon>Bacillaceae</taxon>
        <taxon>Amphibacillus</taxon>
    </lineage>
</organism>
<dbReference type="Gene3D" id="3.40.190.10">
    <property type="entry name" value="Periplasmic binding protein-like II"/>
    <property type="match status" value="2"/>
</dbReference>
<evidence type="ECO:0000313" key="8">
    <source>
        <dbReference type="Proteomes" id="UP001501734"/>
    </source>
</evidence>
<evidence type="ECO:0000256" key="3">
    <source>
        <dbReference type="ARBA" id="ARBA00023136"/>
    </source>
</evidence>
<comment type="caution">
    <text evidence="7">The sequence shown here is derived from an EMBL/GenBank/DDBJ whole genome shotgun (WGS) entry which is preliminary data.</text>
</comment>
<dbReference type="PANTHER" id="PTHR43649">
    <property type="entry name" value="ARABINOSE-BINDING PROTEIN-RELATED"/>
    <property type="match status" value="1"/>
</dbReference>
<dbReference type="InterPro" id="IPR050490">
    <property type="entry name" value="Bact_solute-bd_prot1"/>
</dbReference>
<name>A0ABP7VMD4_9BACI</name>
<dbReference type="SUPFAM" id="SSF53850">
    <property type="entry name" value="Periplasmic binding protein-like II"/>
    <property type="match status" value="1"/>
</dbReference>
<dbReference type="PROSITE" id="PS51257">
    <property type="entry name" value="PROKAR_LIPOPROTEIN"/>
    <property type="match status" value="1"/>
</dbReference>
<dbReference type="PANTHER" id="PTHR43649:SF33">
    <property type="entry name" value="POLYGALACTURONAN_RHAMNOGALACTURONAN-BINDING PROTEIN YTCQ"/>
    <property type="match status" value="1"/>
</dbReference>
<dbReference type="EMBL" id="BAABDL010000079">
    <property type="protein sequence ID" value="GAA4070424.1"/>
    <property type="molecule type" value="Genomic_DNA"/>
</dbReference>
<evidence type="ECO:0000256" key="4">
    <source>
        <dbReference type="ARBA" id="ARBA00023139"/>
    </source>
</evidence>
<accession>A0ABP7VMD4</accession>
<feature type="signal peptide" evidence="6">
    <location>
        <begin position="1"/>
        <end position="22"/>
    </location>
</feature>
<keyword evidence="4" id="KW-0564">Palmitate</keyword>
<reference evidence="8" key="1">
    <citation type="journal article" date="2019" name="Int. J. Syst. Evol. Microbiol.">
        <title>The Global Catalogue of Microorganisms (GCM) 10K type strain sequencing project: providing services to taxonomists for standard genome sequencing and annotation.</title>
        <authorList>
            <consortium name="The Broad Institute Genomics Platform"/>
            <consortium name="The Broad Institute Genome Sequencing Center for Infectious Disease"/>
            <person name="Wu L."/>
            <person name="Ma J."/>
        </authorList>
    </citation>
    <scope>NUCLEOTIDE SEQUENCE [LARGE SCALE GENOMIC DNA]</scope>
    <source>
        <strain evidence="8">JCM 17250</strain>
    </source>
</reference>
<evidence type="ECO:0000313" key="7">
    <source>
        <dbReference type="EMBL" id="GAA4070424.1"/>
    </source>
</evidence>
<protein>
    <submittedName>
        <fullName evidence="7">ABC transporter substrate-binding protein</fullName>
    </submittedName>
</protein>
<keyword evidence="8" id="KW-1185">Reference proteome</keyword>
<keyword evidence="1" id="KW-1003">Cell membrane</keyword>
<evidence type="ECO:0000256" key="6">
    <source>
        <dbReference type="SAM" id="SignalP"/>
    </source>
</evidence>
<keyword evidence="5" id="KW-0449">Lipoprotein</keyword>
<evidence type="ECO:0000256" key="1">
    <source>
        <dbReference type="ARBA" id="ARBA00022475"/>
    </source>
</evidence>
<sequence length="417" mass="47354">MRKYLKEFVVLMLTVLTLVACGNDNTSSKEVVELTLFSTITNEVEQTALNDVVAQFEEENSDIKIDVNLPTTEYESMLRVKMAANDMPDLFDTHGWAVNRYGEYTMDLRDMDWVADLDPALESIFTDEDGKVYAYPINQAKDGLTYNKSLLEDLGIDVPTTFDEFIDVLKQIRDTTDGEVTPLWFEGSDRYALGYFFDLMSTQLLITAEDHDYSAELLDGSFNWDNYTYLPENFLMLHEEGLLNPDILSAQSHERAELFAQNKIAFVSGTMPAISVHELNEDIEVGVMPLPAIHESGPMSWIGGERHTFAISKDTQYVDEAKRFIDFLAQPEIAKQLAEGMDLPAGLSTVTPDIYFQEDYDRFADVNVEPYFDRVFLPSGMWDVYGTTAQELISGLLDPEGVSETMEKEYTRLLENE</sequence>
<keyword evidence="3" id="KW-0472">Membrane</keyword>
<evidence type="ECO:0000256" key="5">
    <source>
        <dbReference type="ARBA" id="ARBA00023288"/>
    </source>
</evidence>